<dbReference type="InterPro" id="IPR029044">
    <property type="entry name" value="Nucleotide-diphossugar_trans"/>
</dbReference>
<evidence type="ECO:0000313" key="3">
    <source>
        <dbReference type="Proteomes" id="UP001597252"/>
    </source>
</evidence>
<dbReference type="InterPro" id="IPR001173">
    <property type="entry name" value="Glyco_trans_2-like"/>
</dbReference>
<keyword evidence="2" id="KW-0808">Transferase</keyword>
<comment type="caution">
    <text evidence="2">The sequence shown here is derived from an EMBL/GenBank/DDBJ whole genome shotgun (WGS) entry which is preliminary data.</text>
</comment>
<keyword evidence="3" id="KW-1185">Reference proteome</keyword>
<protein>
    <submittedName>
        <fullName evidence="2">Glycosyltransferase</fullName>
        <ecNumber evidence="2">2.4.-.-</ecNumber>
    </submittedName>
</protein>
<feature type="domain" description="Glycosyltransferase 2-like" evidence="1">
    <location>
        <begin position="5"/>
        <end position="144"/>
    </location>
</feature>
<evidence type="ECO:0000259" key="1">
    <source>
        <dbReference type="Pfam" id="PF00535"/>
    </source>
</evidence>
<sequence>MTVAILMATYNGAEYLRDQIESIIRQSFTDWRLFIRDDGSTDGSKALIEEIKKTEDRIIIVEDNTNRGKGQLANFSTLLDSVDDGFQAYMFADQDDIWYKDKIKVSLDELSRNLVNNVGPVLVYTNYDVNDSRSQYLLHPAYSVDPNVNLSRRILVQNWMMGCTMMFNKSLYHLVTNIPKVTENHDNWVAKVASVTGEVRYVSKQTMWHRIHSSNVTTNTSSKSFSGHLLNLGLTWRDAKKHFMNQKRTLLALQQLTSSSGLASSPNLEELIKIYNSTTPLRLSEFCLKKYSAFNWKQNILQYIILMRG</sequence>
<evidence type="ECO:0000313" key="2">
    <source>
        <dbReference type="EMBL" id="MFD1484444.1"/>
    </source>
</evidence>
<dbReference type="Proteomes" id="UP001597252">
    <property type="component" value="Unassembled WGS sequence"/>
</dbReference>
<dbReference type="InterPro" id="IPR050834">
    <property type="entry name" value="Glycosyltransf_2"/>
</dbReference>
<dbReference type="RefSeq" id="WP_125752593.1">
    <property type="nucleotide sequence ID" value="NZ_JBHTON010000009.1"/>
</dbReference>
<dbReference type="Gene3D" id="3.90.550.10">
    <property type="entry name" value="Spore Coat Polysaccharide Biosynthesis Protein SpsA, Chain A"/>
    <property type="match status" value="1"/>
</dbReference>
<keyword evidence="2" id="KW-0328">Glycosyltransferase</keyword>
<accession>A0ABW4E6K2</accession>
<dbReference type="PANTHER" id="PTHR43685">
    <property type="entry name" value="GLYCOSYLTRANSFERASE"/>
    <property type="match status" value="1"/>
</dbReference>
<dbReference type="Pfam" id="PF00535">
    <property type="entry name" value="Glycos_transf_2"/>
    <property type="match status" value="1"/>
</dbReference>
<name>A0ABW4E6K2_9LACO</name>
<organism evidence="2 3">
    <name type="scientific">Lacticaseibacillus baoqingensis</name>
    <dbReference type="NCBI Taxonomy" id="2486013"/>
    <lineage>
        <taxon>Bacteria</taxon>
        <taxon>Bacillati</taxon>
        <taxon>Bacillota</taxon>
        <taxon>Bacilli</taxon>
        <taxon>Lactobacillales</taxon>
        <taxon>Lactobacillaceae</taxon>
        <taxon>Lacticaseibacillus</taxon>
    </lineage>
</organism>
<proteinExistence type="predicted"/>
<dbReference type="GO" id="GO:0016757">
    <property type="term" value="F:glycosyltransferase activity"/>
    <property type="evidence" value="ECO:0007669"/>
    <property type="project" value="UniProtKB-KW"/>
</dbReference>
<dbReference type="SUPFAM" id="SSF53448">
    <property type="entry name" value="Nucleotide-diphospho-sugar transferases"/>
    <property type="match status" value="1"/>
</dbReference>
<dbReference type="EC" id="2.4.-.-" evidence="2"/>
<gene>
    <name evidence="2" type="ORF">ACFQ5J_04255</name>
</gene>
<dbReference type="PANTHER" id="PTHR43685:SF2">
    <property type="entry name" value="GLYCOSYLTRANSFERASE 2-LIKE DOMAIN-CONTAINING PROTEIN"/>
    <property type="match status" value="1"/>
</dbReference>
<dbReference type="EMBL" id="JBHTON010000009">
    <property type="protein sequence ID" value="MFD1484444.1"/>
    <property type="molecule type" value="Genomic_DNA"/>
</dbReference>
<reference evidence="3" key="1">
    <citation type="journal article" date="2019" name="Int. J. Syst. Evol. Microbiol.">
        <title>The Global Catalogue of Microorganisms (GCM) 10K type strain sequencing project: providing services to taxonomists for standard genome sequencing and annotation.</title>
        <authorList>
            <consortium name="The Broad Institute Genomics Platform"/>
            <consortium name="The Broad Institute Genome Sequencing Center for Infectious Disease"/>
            <person name="Wu L."/>
            <person name="Ma J."/>
        </authorList>
    </citation>
    <scope>NUCLEOTIDE SEQUENCE [LARGE SCALE GENOMIC DNA]</scope>
    <source>
        <strain evidence="3">CCM 8903</strain>
    </source>
</reference>